<dbReference type="Gene3D" id="1.20.120.20">
    <property type="entry name" value="Apolipoprotein"/>
    <property type="match status" value="1"/>
</dbReference>
<dbReference type="eggNOG" id="COG5412">
    <property type="taxonomic scope" value="Bacteria"/>
</dbReference>
<accession>H8MX55</accession>
<keyword evidence="4" id="KW-1185">Reference proteome</keyword>
<organism evidence="3 4">
    <name type="scientific">Corallococcus coralloides (strain ATCC 25202 / DSM 2259 / NBRC 100086 / M2)</name>
    <name type="common">Myxococcus coralloides</name>
    <dbReference type="NCBI Taxonomy" id="1144275"/>
    <lineage>
        <taxon>Bacteria</taxon>
        <taxon>Pseudomonadati</taxon>
        <taxon>Myxococcota</taxon>
        <taxon>Myxococcia</taxon>
        <taxon>Myxococcales</taxon>
        <taxon>Cystobacterineae</taxon>
        <taxon>Myxococcaceae</taxon>
        <taxon>Corallococcus</taxon>
    </lineage>
</organism>
<feature type="compositionally biased region" description="Basic and acidic residues" evidence="2">
    <location>
        <begin position="49"/>
        <end position="68"/>
    </location>
</feature>
<keyword evidence="1" id="KW-0175">Coiled coil</keyword>
<evidence type="ECO:0000256" key="1">
    <source>
        <dbReference type="SAM" id="Coils"/>
    </source>
</evidence>
<proteinExistence type="predicted"/>
<dbReference type="EMBL" id="CP003389">
    <property type="protein sequence ID" value="AFE04864.1"/>
    <property type="molecule type" value="Genomic_DNA"/>
</dbReference>
<dbReference type="SUPFAM" id="SSF58113">
    <property type="entry name" value="Apolipoprotein A-I"/>
    <property type="match status" value="1"/>
</dbReference>
<reference evidence="3 4" key="1">
    <citation type="journal article" date="2012" name="J. Bacteriol.">
        <title>Complete Genome Sequence of the Fruiting Myxobacterium Corallococcus coralloides DSM 2259.</title>
        <authorList>
            <person name="Huntley S."/>
            <person name="Zhang Y."/>
            <person name="Treuner-Lange A."/>
            <person name="Kneip S."/>
            <person name="Sensen C.W."/>
            <person name="Sogaard-Andersen L."/>
        </authorList>
    </citation>
    <scope>NUCLEOTIDE SEQUENCE [LARGE SCALE GENOMIC DNA]</scope>
    <source>
        <strain evidence="4">ATCC 25202 / DSM 2259 / NBRC 100086 / M2</strain>
    </source>
</reference>
<dbReference type="KEGG" id="ccx:COCOR_02847"/>
<protein>
    <submittedName>
        <fullName evidence="3">Uncharacterized protein</fullName>
    </submittedName>
</protein>
<name>H8MX55_CORCM</name>
<feature type="region of interest" description="Disordered" evidence="2">
    <location>
        <begin position="1"/>
        <end position="118"/>
    </location>
</feature>
<reference evidence="4" key="2">
    <citation type="submission" date="2012-03" db="EMBL/GenBank/DDBJ databases">
        <title>Genome sequence of the fruiting myxobacterium Corallococcus coralloides DSM 2259.</title>
        <authorList>
            <person name="Huntley S."/>
            <person name="Zhang Y."/>
            <person name="Treuner-Lange A."/>
            <person name="Sensen C.W."/>
            <person name="Sogaard-Andersen L."/>
        </authorList>
    </citation>
    <scope>NUCLEOTIDE SEQUENCE [LARGE SCALE GENOMIC DNA]</scope>
    <source>
        <strain evidence="4">ATCC 25202 / DSM 2259 / NBRC 100086 / M2</strain>
    </source>
</reference>
<dbReference type="InParanoid" id="H8MX55"/>
<sequence length="1078" mass="115534">MPPAHAPARGPSRAPERGGAHARAAVPIRPSASATSVDAPGGAAVKVGGDAEKDPRFRKVIEQLEKGARKTKQHPPAAQKAAEAQAAAVSPPTERLAGAKANQVDAMKSAETPKADPNGFLTLLRAEIEKAMPKSLDDADKFMEGNETGQVKDAVSGGVKGTKDQAAGPTEQATAAPPDPSGVPARQPEALSEEPAALPPPVNGAEAMPAPKPAAQVQALGTGKQDADQQMKDAELTPDQLKKANDPRFSNVLSQKGNVEKVSTAAPGKYIAAEGATLGQAKAKASGDSKAGVAQMAGVKMSGNSKVKARQLLAKQKDEARRKEVTDHIEKLYQQTKQKVDTKLSTLEADVMRVFDLGAEAALADMKTYASREIDRFKDERYSDITGAARWLADLFRPVPEGIKVILGQARARFASKMDALAVRISTMVDTRLADAKAEVDKGQAAIKAYVDSLPKDLQAVGREAQQSMNDRFEELRSGIDSKKNDLAQKLAQKYKEAHGQADAALKKLEEENVGALKTLADAIGEVIKILSEFKDKLMAVLRKGLETIKLILSDPIGFLGNLLAAIKQGFSQFVGNIWTHLKKGFMTWLFGSLAEAGIQVPSDLNVWSILKLVLDVLGLTYAWMRSEAVKLVGERNVALLEKLVEYITGTIKGGPQALWEKLKEDLSNLKEMVIDAIQNWLIETIVKQAVTKILSTFNPAGAIVQAVIAIYNVVMWVIENASRIVALIEAVVNSVHAIATGAIGGAAAWIERALANLIPIVIAFLARLIGLGGISRKIREFITKVQTKVRAAVLGWLKKAWAWVKKLFGEGGGEREDPQKSQKVAAGLAVLDRLTAAKTRAGKIDRSDAERVAAQVKREHPVFKSIRVIEGSATWDYVYVASPAKTKTGASKGGPKRGHHIFNNALKQVIPDLRAELGVLSNPQHAAILSAALTSMQSDFSIGPISLTVNKEGDPGTDANSVAHGAAKQQLLLAFRQFVTALERWQTGEGTPRDRTAPTYQEQSRQACERNASHLRTASQSLRASVIPRWVDSSFDPEAAAELLRQDASKSGQLQAGKAAIQAARGKLVEAIIRFSP</sequence>
<evidence type="ECO:0000256" key="2">
    <source>
        <dbReference type="SAM" id="MobiDB-lite"/>
    </source>
</evidence>
<dbReference type="HOGENOM" id="CLU_286474_0_0_7"/>
<evidence type="ECO:0000313" key="4">
    <source>
        <dbReference type="Proteomes" id="UP000007587"/>
    </source>
</evidence>
<dbReference type="Proteomes" id="UP000007587">
    <property type="component" value="Chromosome"/>
</dbReference>
<dbReference type="AlphaFoldDB" id="H8MX55"/>
<feature type="coiled-coil region" evidence="1">
    <location>
        <begin position="488"/>
        <end position="526"/>
    </location>
</feature>
<gene>
    <name evidence="3" type="ordered locus">COCOR_02847</name>
</gene>
<evidence type="ECO:0000313" key="3">
    <source>
        <dbReference type="EMBL" id="AFE04864.1"/>
    </source>
</evidence>
<dbReference type="STRING" id="1144275.COCOR_02847"/>
<feature type="compositionally biased region" description="Low complexity" evidence="2">
    <location>
        <begin position="77"/>
        <end position="88"/>
    </location>
</feature>
<feature type="region of interest" description="Disordered" evidence="2">
    <location>
        <begin position="137"/>
        <end position="231"/>
    </location>
</feature>